<organism evidence="4 5">
    <name type="scientific">Falsiroseomonas frigidaquae</name>
    <dbReference type="NCBI Taxonomy" id="487318"/>
    <lineage>
        <taxon>Bacteria</taxon>
        <taxon>Pseudomonadati</taxon>
        <taxon>Pseudomonadota</taxon>
        <taxon>Alphaproteobacteria</taxon>
        <taxon>Acetobacterales</taxon>
        <taxon>Roseomonadaceae</taxon>
        <taxon>Falsiroseomonas</taxon>
    </lineage>
</organism>
<dbReference type="Proteomes" id="UP000765160">
    <property type="component" value="Unassembled WGS sequence"/>
</dbReference>
<comment type="caution">
    <text evidence="4">The sequence shown here is derived from an EMBL/GenBank/DDBJ whole genome shotgun (WGS) entry which is preliminary data.</text>
</comment>
<dbReference type="RefSeq" id="WP_168049837.1">
    <property type="nucleotide sequence ID" value="NZ_JAATJR010000003.1"/>
</dbReference>
<proteinExistence type="predicted"/>
<dbReference type="Gene3D" id="1.25.40.10">
    <property type="entry name" value="Tetratricopeptide repeat domain"/>
    <property type="match status" value="1"/>
</dbReference>
<sequence length="962" mass="97184">MRRSSLALLLALAGCTLPPPSAQVATPADGAAMLDLGRTAAGDACRLARSGTGGDVFCGDWTAPSARIRAVAAPDAMAGAALLSTTLASRLDCAAPRATRVLGGQPAALMECRRRAGGWPAFALAAESGGRVWQADGVLPALPAAERAIGVLSGRLSAEAAPLPSDAIDGVAARLAREAFATGDLGRYEQLMAVGRDANQAERFVAAETAYRAALALQERVPGADPSGRFTPLVLLALQLSNQGRFPEAEALLTRAATLAPRAADPLAPAMLAHYRGLHAANQGEDAAALAALGRSATLYGALVPPQARSGRVAPRGSVAGLDLGGLAVDPIAARALLGLVEARRNRAAVLSRQGRHAEAAEEAEAAQALARAAPGAEGSDLIAARLARTDGAAAAGIGRLASADASFARAAVRFARGVPRSRPYAETLLLRAAQQQDGAPATAALCREAVAVLRVLREGTTPARIAPCLDAFIAGGATGEAFEAAQLSQGSVTTTQIASAAARLAAGARDPAVAEALRAKDDAERALVQLYRARDAAVAEGAAAAELAVFDRRITQGADVAAQADAAVQAAAPGFAQLVQSVASAEEVLAALRPGEALVLSTIPPRGRGWSFILLDGAINVAPLGVDGAQVAALVSRVRAGVEDGSGNAPFDAAAAHDLHQALFAGVAAPLGRASALVAVAEGPMLSLPYGILVTAPPPQPRGHAGAAFLLDRLPISHLPAPASLVALRRVTPSQAPQPWIGFGAPRPVPVSYAARSFPAAPECGQGLASLAALRGAEVELQAAALVTGSPPTASRTGAAFTAQAVRQADLRSYRTVHFATHGVLPSELTCLTEPAIIASTAAAGPDAAQALITSGTILDLQLDANLVLLSACNSGGGIAAGESLSTLARAFFFAGARSLMVTHWYVDDIAAARVGVLTLEAMQAGDAPAVALRKAQLAQRQAEGGAHPAQWAPFAVLGAL</sequence>
<keyword evidence="1" id="KW-0175">Coiled coil</keyword>
<dbReference type="PROSITE" id="PS51257">
    <property type="entry name" value="PROKAR_LIPOPROTEIN"/>
    <property type="match status" value="1"/>
</dbReference>
<dbReference type="SUPFAM" id="SSF48452">
    <property type="entry name" value="TPR-like"/>
    <property type="match status" value="1"/>
</dbReference>
<keyword evidence="5" id="KW-1185">Reference proteome</keyword>
<feature type="domain" description="CHAT" evidence="3">
    <location>
        <begin position="656"/>
        <end position="960"/>
    </location>
</feature>
<gene>
    <name evidence="4" type="ORF">HB662_11445</name>
</gene>
<evidence type="ECO:0000256" key="1">
    <source>
        <dbReference type="SAM" id="Coils"/>
    </source>
</evidence>
<reference evidence="4 5" key="1">
    <citation type="submission" date="2020-03" db="EMBL/GenBank/DDBJ databases">
        <title>Roseomonas selenitidurans sp. nov. isolated from soil.</title>
        <authorList>
            <person name="Liu H."/>
        </authorList>
    </citation>
    <scope>NUCLEOTIDE SEQUENCE [LARGE SCALE GENOMIC DNA]</scope>
    <source>
        <strain evidence="4 5">JCM 15073</strain>
    </source>
</reference>
<name>A0ABX1EZ78_9PROT</name>
<dbReference type="InterPro" id="IPR019734">
    <property type="entry name" value="TPR_rpt"/>
</dbReference>
<dbReference type="Pfam" id="PF12770">
    <property type="entry name" value="CHAT"/>
    <property type="match status" value="1"/>
</dbReference>
<evidence type="ECO:0000259" key="3">
    <source>
        <dbReference type="Pfam" id="PF12770"/>
    </source>
</evidence>
<dbReference type="EMBL" id="JAAVTX010000003">
    <property type="protein sequence ID" value="NKE45393.1"/>
    <property type="molecule type" value="Genomic_DNA"/>
</dbReference>
<evidence type="ECO:0000313" key="5">
    <source>
        <dbReference type="Proteomes" id="UP000765160"/>
    </source>
</evidence>
<dbReference type="InterPro" id="IPR011990">
    <property type="entry name" value="TPR-like_helical_dom_sf"/>
</dbReference>
<feature type="coiled-coil region" evidence="1">
    <location>
        <begin position="514"/>
        <end position="541"/>
    </location>
</feature>
<dbReference type="InterPro" id="IPR024983">
    <property type="entry name" value="CHAT_dom"/>
</dbReference>
<accession>A0ABX1EZ78</accession>
<evidence type="ECO:0000256" key="2">
    <source>
        <dbReference type="SAM" id="SignalP"/>
    </source>
</evidence>
<feature type="signal peptide" evidence="2">
    <location>
        <begin position="1"/>
        <end position="24"/>
    </location>
</feature>
<feature type="chain" id="PRO_5046089611" evidence="2">
    <location>
        <begin position="25"/>
        <end position="962"/>
    </location>
</feature>
<evidence type="ECO:0000313" key="4">
    <source>
        <dbReference type="EMBL" id="NKE45393.1"/>
    </source>
</evidence>
<dbReference type="SMART" id="SM00028">
    <property type="entry name" value="TPR"/>
    <property type="match status" value="3"/>
</dbReference>
<keyword evidence="2" id="KW-0732">Signal</keyword>
<protein>
    <submittedName>
        <fullName evidence="4">CHAT domain-containing protein</fullName>
    </submittedName>
</protein>